<evidence type="ECO:0000259" key="7">
    <source>
        <dbReference type="PROSITE" id="PS50109"/>
    </source>
</evidence>
<proteinExistence type="predicted"/>
<dbReference type="GO" id="GO:0000155">
    <property type="term" value="F:phosphorelay sensor kinase activity"/>
    <property type="evidence" value="ECO:0007669"/>
    <property type="project" value="InterPro"/>
</dbReference>
<feature type="transmembrane region" description="Helical" evidence="6">
    <location>
        <begin position="12"/>
        <end position="34"/>
    </location>
</feature>
<feature type="domain" description="Histidine kinase" evidence="7">
    <location>
        <begin position="214"/>
        <end position="439"/>
    </location>
</feature>
<name>A0A931MI18_9BURK</name>
<dbReference type="PROSITE" id="PS51257">
    <property type="entry name" value="PROKAR_LIPOPROTEIN"/>
    <property type="match status" value="1"/>
</dbReference>
<dbReference type="PRINTS" id="PR00344">
    <property type="entry name" value="BCTRLSENSOR"/>
</dbReference>
<keyword evidence="6" id="KW-0812">Transmembrane</keyword>
<keyword evidence="6" id="KW-0472">Membrane</keyword>
<keyword evidence="3" id="KW-0597">Phosphoprotein</keyword>
<dbReference type="InterPro" id="IPR036890">
    <property type="entry name" value="HATPase_C_sf"/>
</dbReference>
<dbReference type="RefSeq" id="WP_196986600.1">
    <property type="nucleotide sequence ID" value="NZ_JADWYS010000001.1"/>
</dbReference>
<dbReference type="Pfam" id="PF00512">
    <property type="entry name" value="HisKA"/>
    <property type="match status" value="1"/>
</dbReference>
<evidence type="ECO:0000313" key="9">
    <source>
        <dbReference type="Proteomes" id="UP000651050"/>
    </source>
</evidence>
<accession>A0A931MI18</accession>
<dbReference type="Proteomes" id="UP000651050">
    <property type="component" value="Unassembled WGS sequence"/>
</dbReference>
<reference evidence="8" key="1">
    <citation type="submission" date="2020-11" db="EMBL/GenBank/DDBJ databases">
        <title>Bacterial whole genome sequence for Caenimonas sp. DR4.4.</title>
        <authorList>
            <person name="Le V."/>
            <person name="Ko S.-R."/>
            <person name="Ahn C.-Y."/>
            <person name="Oh H.-M."/>
        </authorList>
    </citation>
    <scope>NUCLEOTIDE SEQUENCE</scope>
    <source>
        <strain evidence="8">DR4.4</strain>
    </source>
</reference>
<evidence type="ECO:0000256" key="2">
    <source>
        <dbReference type="ARBA" id="ARBA00012438"/>
    </source>
</evidence>
<dbReference type="InterPro" id="IPR036097">
    <property type="entry name" value="HisK_dim/P_sf"/>
</dbReference>
<evidence type="ECO:0000256" key="4">
    <source>
        <dbReference type="ARBA" id="ARBA00022679"/>
    </source>
</evidence>
<comment type="caution">
    <text evidence="8">The sequence shown here is derived from an EMBL/GenBank/DDBJ whole genome shotgun (WGS) entry which is preliminary data.</text>
</comment>
<comment type="catalytic activity">
    <reaction evidence="1">
        <text>ATP + protein L-histidine = ADP + protein N-phospho-L-histidine.</text>
        <dbReference type="EC" id="2.7.13.3"/>
    </reaction>
</comment>
<evidence type="ECO:0000256" key="1">
    <source>
        <dbReference type="ARBA" id="ARBA00000085"/>
    </source>
</evidence>
<dbReference type="InterPro" id="IPR003594">
    <property type="entry name" value="HATPase_dom"/>
</dbReference>
<keyword evidence="5 8" id="KW-0418">Kinase</keyword>
<feature type="transmembrane region" description="Helical" evidence="6">
    <location>
        <begin position="148"/>
        <end position="170"/>
    </location>
</feature>
<gene>
    <name evidence="8" type="ORF">I5803_12070</name>
</gene>
<dbReference type="SUPFAM" id="SSF55874">
    <property type="entry name" value="ATPase domain of HSP90 chaperone/DNA topoisomerase II/histidine kinase"/>
    <property type="match status" value="1"/>
</dbReference>
<protein>
    <recommendedName>
        <fullName evidence="2">histidine kinase</fullName>
        <ecNumber evidence="2">2.7.13.3</ecNumber>
    </recommendedName>
</protein>
<keyword evidence="4" id="KW-0808">Transferase</keyword>
<feature type="transmembrane region" description="Helical" evidence="6">
    <location>
        <begin position="72"/>
        <end position="96"/>
    </location>
</feature>
<dbReference type="AlphaFoldDB" id="A0A931MI18"/>
<dbReference type="InterPro" id="IPR005467">
    <property type="entry name" value="His_kinase_dom"/>
</dbReference>
<dbReference type="Gene3D" id="1.10.287.130">
    <property type="match status" value="1"/>
</dbReference>
<dbReference type="SMART" id="SM00387">
    <property type="entry name" value="HATPase_c"/>
    <property type="match status" value="1"/>
</dbReference>
<dbReference type="Gene3D" id="3.30.565.10">
    <property type="entry name" value="Histidine kinase-like ATPase, C-terminal domain"/>
    <property type="match status" value="1"/>
</dbReference>
<dbReference type="InterPro" id="IPR003661">
    <property type="entry name" value="HisK_dim/P_dom"/>
</dbReference>
<feature type="transmembrane region" description="Helical" evidence="6">
    <location>
        <begin position="102"/>
        <end position="119"/>
    </location>
</feature>
<dbReference type="PANTHER" id="PTHR43047:SF9">
    <property type="entry name" value="HISTIDINE KINASE"/>
    <property type="match status" value="1"/>
</dbReference>
<dbReference type="PANTHER" id="PTHR43047">
    <property type="entry name" value="TWO-COMPONENT HISTIDINE PROTEIN KINASE"/>
    <property type="match status" value="1"/>
</dbReference>
<dbReference type="PROSITE" id="PS50109">
    <property type="entry name" value="HIS_KIN"/>
    <property type="match status" value="1"/>
</dbReference>
<dbReference type="EMBL" id="JADWYS010000001">
    <property type="protein sequence ID" value="MBG9388760.1"/>
    <property type="molecule type" value="Genomic_DNA"/>
</dbReference>
<dbReference type="CDD" id="cd00082">
    <property type="entry name" value="HisKA"/>
    <property type="match status" value="1"/>
</dbReference>
<dbReference type="GO" id="GO:0005886">
    <property type="term" value="C:plasma membrane"/>
    <property type="evidence" value="ECO:0007669"/>
    <property type="project" value="TreeGrafter"/>
</dbReference>
<dbReference type="SUPFAM" id="SSF47384">
    <property type="entry name" value="Homodimeric domain of signal transducing histidine kinase"/>
    <property type="match status" value="1"/>
</dbReference>
<keyword evidence="6" id="KW-1133">Transmembrane helix</keyword>
<evidence type="ECO:0000256" key="6">
    <source>
        <dbReference type="SAM" id="Phobius"/>
    </source>
</evidence>
<keyword evidence="9" id="KW-1185">Reference proteome</keyword>
<sequence length="448" mass="48447">MAKIDLLARHIPALSVGNSVLGVGAACILIYQGLPARHVLAWLATLFVLTAARLLAYRHYRQLPVPAIDAKRWAWALCGFSFIAGVVWGMLGVLFFVPQDPLTLALVVILVAAILSAALNSLGPYWPAHLAFALPCALPFAIECVTSGVPSLAVLGILAFFYLVFAETYARSIARSIERSLRLRFENLDLLREVTLSKQRADAANLAKTRLLAVVSHDLRQPLHGLGLAAGTVEAALREGLTGDPREVSDIAEIVRRMRQECEGMEQLVNQLLGTARLEEGRIQANPQRCDVSELLRTITAGAGQQARNKGLELRLFARGAHWVWTDPVLLHSIVSNLVSNAVKYTSSGGVLVACRRGRGSLRIEVWDTGIGIPADELELIMGDYYRARNANEEDGASRGFGLGLSIVSRLVAVLGLKFEVASRLGRGSRFVVELPGAGAAGPVTKRE</sequence>
<dbReference type="EC" id="2.7.13.3" evidence="2"/>
<dbReference type="GO" id="GO:0009927">
    <property type="term" value="F:histidine phosphotransfer kinase activity"/>
    <property type="evidence" value="ECO:0007669"/>
    <property type="project" value="TreeGrafter"/>
</dbReference>
<dbReference type="InterPro" id="IPR004358">
    <property type="entry name" value="Sig_transdc_His_kin-like_C"/>
</dbReference>
<dbReference type="SMART" id="SM00388">
    <property type="entry name" value="HisKA"/>
    <property type="match status" value="1"/>
</dbReference>
<dbReference type="Pfam" id="PF02518">
    <property type="entry name" value="HATPase_c"/>
    <property type="match status" value="1"/>
</dbReference>
<evidence type="ECO:0000313" key="8">
    <source>
        <dbReference type="EMBL" id="MBG9388760.1"/>
    </source>
</evidence>
<evidence type="ECO:0000256" key="3">
    <source>
        <dbReference type="ARBA" id="ARBA00022553"/>
    </source>
</evidence>
<evidence type="ECO:0000256" key="5">
    <source>
        <dbReference type="ARBA" id="ARBA00022777"/>
    </source>
</evidence>
<organism evidence="8 9">
    <name type="scientific">Caenimonas aquaedulcis</name>
    <dbReference type="NCBI Taxonomy" id="2793270"/>
    <lineage>
        <taxon>Bacteria</taxon>
        <taxon>Pseudomonadati</taxon>
        <taxon>Pseudomonadota</taxon>
        <taxon>Betaproteobacteria</taxon>
        <taxon>Burkholderiales</taxon>
        <taxon>Comamonadaceae</taxon>
        <taxon>Caenimonas</taxon>
    </lineage>
</organism>
<feature type="transmembrane region" description="Helical" evidence="6">
    <location>
        <begin position="40"/>
        <end position="60"/>
    </location>
</feature>